<protein>
    <submittedName>
        <fullName evidence="1">Uncharacterized protein</fullName>
    </submittedName>
</protein>
<reference evidence="1" key="1">
    <citation type="journal article" date="2014" name="Front. Microbiol.">
        <title>High frequency of phylogenetically diverse reductive dehalogenase-homologous genes in deep subseafloor sedimentary metagenomes.</title>
        <authorList>
            <person name="Kawai M."/>
            <person name="Futagami T."/>
            <person name="Toyoda A."/>
            <person name="Takaki Y."/>
            <person name="Nishi S."/>
            <person name="Hori S."/>
            <person name="Arai W."/>
            <person name="Tsubouchi T."/>
            <person name="Morono Y."/>
            <person name="Uchiyama I."/>
            <person name="Ito T."/>
            <person name="Fujiyama A."/>
            <person name="Inagaki F."/>
            <person name="Takami H."/>
        </authorList>
    </citation>
    <scope>NUCLEOTIDE SEQUENCE</scope>
    <source>
        <strain evidence="1">Expedition CK06-06</strain>
    </source>
</reference>
<dbReference type="EMBL" id="BARV01004377">
    <property type="protein sequence ID" value="GAI17642.1"/>
    <property type="molecule type" value="Genomic_DNA"/>
</dbReference>
<gene>
    <name evidence="1" type="ORF">S06H3_09773</name>
</gene>
<comment type="caution">
    <text evidence="1">The sequence shown here is derived from an EMBL/GenBank/DDBJ whole genome shotgun (WGS) entry which is preliminary data.</text>
</comment>
<evidence type="ECO:0000313" key="1">
    <source>
        <dbReference type="EMBL" id="GAI17642.1"/>
    </source>
</evidence>
<feature type="non-terminal residue" evidence="1">
    <location>
        <position position="1"/>
    </location>
</feature>
<sequence length="76" mass="8550">GEVENEWIMKTDSLRAFVNEWVGVKQGTFTTKADFYDKLKAFCAEHEIECPTMHAVSLPLPLVLGLPVNARLGETR</sequence>
<dbReference type="AlphaFoldDB" id="X1LEB3"/>
<organism evidence="1">
    <name type="scientific">marine sediment metagenome</name>
    <dbReference type="NCBI Taxonomy" id="412755"/>
    <lineage>
        <taxon>unclassified sequences</taxon>
        <taxon>metagenomes</taxon>
        <taxon>ecological metagenomes</taxon>
    </lineage>
</organism>
<proteinExistence type="predicted"/>
<name>X1LEB3_9ZZZZ</name>
<accession>X1LEB3</accession>